<name>A0A1M6Q588_PARC5</name>
<evidence type="ECO:0000313" key="2">
    <source>
        <dbReference type="Proteomes" id="UP000184465"/>
    </source>
</evidence>
<dbReference type="STRING" id="1121301.SAMN02745912_02428"/>
<keyword evidence="2" id="KW-1185">Reference proteome</keyword>
<dbReference type="RefSeq" id="WP_073150330.1">
    <property type="nucleotide sequence ID" value="NZ_FRAG01000030.1"/>
</dbReference>
<dbReference type="AlphaFoldDB" id="A0A1M6Q588"/>
<protein>
    <submittedName>
        <fullName evidence="1">Uncharacterized protein</fullName>
    </submittedName>
</protein>
<dbReference type="Proteomes" id="UP000184465">
    <property type="component" value="Unassembled WGS sequence"/>
</dbReference>
<reference evidence="2" key="1">
    <citation type="submission" date="2016-11" db="EMBL/GenBank/DDBJ databases">
        <authorList>
            <person name="Varghese N."/>
            <person name="Submissions S."/>
        </authorList>
    </citation>
    <scope>NUCLEOTIDE SEQUENCE [LARGE SCALE GENOMIC DNA]</scope>
    <source>
        <strain evidence="2">DSM 15212 / CIP 107654 / DViRD3</strain>
    </source>
</reference>
<dbReference type="EMBL" id="FRAG01000030">
    <property type="protein sequence ID" value="SHK15296.1"/>
    <property type="molecule type" value="Genomic_DNA"/>
</dbReference>
<proteinExistence type="predicted"/>
<sequence length="190" mass="22209">MEQEISALKRAIFELERNDSLGNITKLSSNIDDIISICEKIKSTLKAQESDKYKKIKLNCVIINTIPFIYKPILVKNYYEGDYIVRFGEQRAEDLKQAGALNAHNEFWIQHKTIKGNIFGSIPKELLDENSLKKLLRSGWREAEVDIIDIKDSHRDIKEIISFCENTFNHYILLKEELTNTHLILHYKIR</sequence>
<gene>
    <name evidence="1" type="ORF">SAMN02745912_02428</name>
</gene>
<dbReference type="OrthoDB" id="1954697at2"/>
<evidence type="ECO:0000313" key="1">
    <source>
        <dbReference type="EMBL" id="SHK15296.1"/>
    </source>
</evidence>
<organism evidence="1 2">
    <name type="scientific">Paramaledivibacter caminithermalis (strain DSM 15212 / CIP 107654 / DViRD3)</name>
    <name type="common">Clostridium caminithermale</name>
    <dbReference type="NCBI Taxonomy" id="1121301"/>
    <lineage>
        <taxon>Bacteria</taxon>
        <taxon>Bacillati</taxon>
        <taxon>Bacillota</taxon>
        <taxon>Clostridia</taxon>
        <taxon>Peptostreptococcales</taxon>
        <taxon>Caminicellaceae</taxon>
        <taxon>Paramaledivibacter</taxon>
    </lineage>
</organism>
<accession>A0A1M6Q588</accession>